<evidence type="ECO:0000313" key="2">
    <source>
        <dbReference type="Proteomes" id="UP001149074"/>
    </source>
</evidence>
<organism evidence="1 2">
    <name type="scientific">Penicillium argentinense</name>
    <dbReference type="NCBI Taxonomy" id="1131581"/>
    <lineage>
        <taxon>Eukaryota</taxon>
        <taxon>Fungi</taxon>
        <taxon>Dikarya</taxon>
        <taxon>Ascomycota</taxon>
        <taxon>Pezizomycotina</taxon>
        <taxon>Eurotiomycetes</taxon>
        <taxon>Eurotiomycetidae</taxon>
        <taxon>Eurotiales</taxon>
        <taxon>Aspergillaceae</taxon>
        <taxon>Penicillium</taxon>
    </lineage>
</organism>
<reference evidence="1" key="1">
    <citation type="submission" date="2022-11" db="EMBL/GenBank/DDBJ databases">
        <authorList>
            <person name="Petersen C."/>
        </authorList>
    </citation>
    <scope>NUCLEOTIDE SEQUENCE</scope>
    <source>
        <strain evidence="1">IBT 30761</strain>
    </source>
</reference>
<sequence>MPWGNPSGCSPERSGDVERIGMVDHISIRNASDWAPGTFDGSYHIHLSVEPSKMWSGPRA</sequence>
<dbReference type="EMBL" id="JAPQKI010000009">
    <property type="protein sequence ID" value="KAJ5089519.1"/>
    <property type="molecule type" value="Genomic_DNA"/>
</dbReference>
<dbReference type="Proteomes" id="UP001149074">
    <property type="component" value="Unassembled WGS sequence"/>
</dbReference>
<dbReference type="AlphaFoldDB" id="A0A9W9K1D8"/>
<reference evidence="1" key="2">
    <citation type="journal article" date="2023" name="IMA Fungus">
        <title>Comparative genomic study of the Penicillium genus elucidates a diverse pangenome and 15 lateral gene transfer events.</title>
        <authorList>
            <person name="Petersen C."/>
            <person name="Sorensen T."/>
            <person name="Nielsen M.R."/>
            <person name="Sondergaard T.E."/>
            <person name="Sorensen J.L."/>
            <person name="Fitzpatrick D.A."/>
            <person name="Frisvad J.C."/>
            <person name="Nielsen K.L."/>
        </authorList>
    </citation>
    <scope>NUCLEOTIDE SEQUENCE</scope>
    <source>
        <strain evidence="1">IBT 30761</strain>
    </source>
</reference>
<comment type="caution">
    <text evidence="1">The sequence shown here is derived from an EMBL/GenBank/DDBJ whole genome shotgun (WGS) entry which is preliminary data.</text>
</comment>
<keyword evidence="2" id="KW-1185">Reference proteome</keyword>
<proteinExistence type="predicted"/>
<accession>A0A9W9K1D8</accession>
<dbReference type="GeneID" id="81359674"/>
<dbReference type="RefSeq" id="XP_056471501.1">
    <property type="nucleotide sequence ID" value="XM_056620695.1"/>
</dbReference>
<name>A0A9W9K1D8_9EURO</name>
<evidence type="ECO:0000313" key="1">
    <source>
        <dbReference type="EMBL" id="KAJ5089519.1"/>
    </source>
</evidence>
<gene>
    <name evidence="1" type="ORF">N7532_008203</name>
</gene>
<protein>
    <submittedName>
        <fullName evidence="1">Uncharacterized protein</fullName>
    </submittedName>
</protein>